<dbReference type="PROSITE" id="PS51900">
    <property type="entry name" value="CB"/>
    <property type="match status" value="1"/>
</dbReference>
<comment type="similarity">
    <text evidence="1">Belongs to the 'phage' integrase family.</text>
</comment>
<dbReference type="PROSITE" id="PS51898">
    <property type="entry name" value="TYR_RECOMBINASE"/>
    <property type="match status" value="1"/>
</dbReference>
<dbReference type="OrthoDB" id="9801717at2"/>
<evidence type="ECO:0000259" key="6">
    <source>
        <dbReference type="PROSITE" id="PS51898"/>
    </source>
</evidence>
<evidence type="ECO:0000313" key="9">
    <source>
        <dbReference type="Proteomes" id="UP000192333"/>
    </source>
</evidence>
<reference evidence="9" key="1">
    <citation type="submission" date="2017-04" db="EMBL/GenBank/DDBJ databases">
        <authorList>
            <person name="Varghese N."/>
            <person name="Submissions S."/>
        </authorList>
    </citation>
    <scope>NUCLEOTIDE SEQUENCE [LARGE SCALE GENOMIC DNA]</scope>
    <source>
        <strain evidence="9">DSM 16537</strain>
    </source>
</reference>
<proteinExistence type="inferred from homology"/>
<evidence type="ECO:0000259" key="7">
    <source>
        <dbReference type="PROSITE" id="PS51900"/>
    </source>
</evidence>
<keyword evidence="9" id="KW-1185">Reference proteome</keyword>
<dbReference type="InterPro" id="IPR011010">
    <property type="entry name" value="DNA_brk_join_enz"/>
</dbReference>
<feature type="domain" description="Tyr recombinase" evidence="6">
    <location>
        <begin position="272"/>
        <end position="452"/>
    </location>
</feature>
<keyword evidence="2" id="KW-0229">DNA integration</keyword>
<feature type="domain" description="Core-binding (CB)" evidence="7">
    <location>
        <begin position="172"/>
        <end position="255"/>
    </location>
</feature>
<evidence type="ECO:0000313" key="8">
    <source>
        <dbReference type="EMBL" id="SMD42517.1"/>
    </source>
</evidence>
<dbReference type="STRING" id="758820.SAMN00777080_1071"/>
<evidence type="ECO:0000256" key="4">
    <source>
        <dbReference type="ARBA" id="ARBA00023172"/>
    </source>
</evidence>
<evidence type="ECO:0000256" key="5">
    <source>
        <dbReference type="PROSITE-ProRule" id="PRU01248"/>
    </source>
</evidence>
<dbReference type="RefSeq" id="WP_084119313.1">
    <property type="nucleotide sequence ID" value="NZ_LT838813.1"/>
</dbReference>
<dbReference type="EMBL" id="LT838813">
    <property type="protein sequence ID" value="SMD42517.1"/>
    <property type="molecule type" value="Genomic_DNA"/>
</dbReference>
<dbReference type="AlphaFoldDB" id="A0A1W2H0P6"/>
<dbReference type="PANTHER" id="PTHR30349">
    <property type="entry name" value="PHAGE INTEGRASE-RELATED"/>
    <property type="match status" value="1"/>
</dbReference>
<evidence type="ECO:0000256" key="2">
    <source>
        <dbReference type="ARBA" id="ARBA00022908"/>
    </source>
</evidence>
<dbReference type="InterPro" id="IPR013762">
    <property type="entry name" value="Integrase-like_cat_sf"/>
</dbReference>
<dbReference type="SUPFAM" id="SSF56349">
    <property type="entry name" value="DNA breaking-rejoining enzymes"/>
    <property type="match status" value="1"/>
</dbReference>
<dbReference type="InterPro" id="IPR002104">
    <property type="entry name" value="Integrase_catalytic"/>
</dbReference>
<dbReference type="InterPro" id="IPR010998">
    <property type="entry name" value="Integrase_recombinase_N"/>
</dbReference>
<sequence length="456" mass="53594">MQQRLIEVEVIGRKIILKMPKNDADINFIRSIQYARWNKEGFFWDVPHYPGNLERIKQYFGERISILKEHEQIEVKIIGKEHKIGKNEVLILKSRSGRLKLIFGFHAGLMKVIKTIPYYKWDSKNKWWTVPYSEQFLEEIKTKIKEFGMAMKFEEEEMISGVVPKISPLDIPNYRKCPEEYVHKLEERRYSEGTIKAYVPLFEEFINFFSNISLEELGEKEVMEFSRYLVTERKVSSSHQNQAINSIKFYFEKVRGGERKFYHVDRPIREKILPEVLSEEEVSAILKATKNLKHKAILMTIYSAGLRIGELTKLKIKDIDSKRMQIRVEQAKGKKDRYTILSQRTLEILRLYIKQEKPHEYLFEGQKSTKEFPVKYSTTSISAILNKALNNVGIKKNVTVHTLRHSFATHLLERGTDLRYIQSLLGHESPKTTQIYTHITTKGFDQIKSPLDGLDL</sequence>
<dbReference type="Pfam" id="PF13495">
    <property type="entry name" value="Phage_int_SAM_4"/>
    <property type="match status" value="1"/>
</dbReference>
<keyword evidence="3 5" id="KW-0238">DNA-binding</keyword>
<name>A0A1W2H0P6_9BACT</name>
<dbReference type="InterPro" id="IPR050090">
    <property type="entry name" value="Tyrosine_recombinase_XerCD"/>
</dbReference>
<organism evidence="8 9">
    <name type="scientific">Aquiflexum balticum DSM 16537</name>
    <dbReference type="NCBI Taxonomy" id="758820"/>
    <lineage>
        <taxon>Bacteria</taxon>
        <taxon>Pseudomonadati</taxon>
        <taxon>Bacteroidota</taxon>
        <taxon>Cytophagia</taxon>
        <taxon>Cytophagales</taxon>
        <taxon>Cyclobacteriaceae</taxon>
        <taxon>Aquiflexum</taxon>
    </lineage>
</organism>
<dbReference type="GO" id="GO:0015074">
    <property type="term" value="P:DNA integration"/>
    <property type="evidence" value="ECO:0007669"/>
    <property type="project" value="UniProtKB-KW"/>
</dbReference>
<dbReference type="GO" id="GO:0006310">
    <property type="term" value="P:DNA recombination"/>
    <property type="evidence" value="ECO:0007669"/>
    <property type="project" value="UniProtKB-KW"/>
</dbReference>
<evidence type="ECO:0000256" key="1">
    <source>
        <dbReference type="ARBA" id="ARBA00008857"/>
    </source>
</evidence>
<gene>
    <name evidence="8" type="ORF">SAMN00777080_1071</name>
</gene>
<dbReference type="PANTHER" id="PTHR30349:SF64">
    <property type="entry name" value="PROPHAGE INTEGRASE INTD-RELATED"/>
    <property type="match status" value="1"/>
</dbReference>
<dbReference type="InterPro" id="IPR004107">
    <property type="entry name" value="Integrase_SAM-like_N"/>
</dbReference>
<accession>A0A1W2H0P6</accession>
<dbReference type="Gene3D" id="1.10.150.130">
    <property type="match status" value="1"/>
</dbReference>
<dbReference type="Pfam" id="PF00589">
    <property type="entry name" value="Phage_integrase"/>
    <property type="match status" value="1"/>
</dbReference>
<dbReference type="Gene3D" id="1.10.443.10">
    <property type="entry name" value="Intergrase catalytic core"/>
    <property type="match status" value="1"/>
</dbReference>
<dbReference type="Proteomes" id="UP000192333">
    <property type="component" value="Chromosome I"/>
</dbReference>
<keyword evidence="4" id="KW-0233">DNA recombination</keyword>
<dbReference type="GO" id="GO:0003677">
    <property type="term" value="F:DNA binding"/>
    <property type="evidence" value="ECO:0007669"/>
    <property type="project" value="UniProtKB-UniRule"/>
</dbReference>
<evidence type="ECO:0000256" key="3">
    <source>
        <dbReference type="ARBA" id="ARBA00023125"/>
    </source>
</evidence>
<dbReference type="InterPro" id="IPR044068">
    <property type="entry name" value="CB"/>
</dbReference>
<protein>
    <submittedName>
        <fullName evidence="8">Site-specific recombinase XerD</fullName>
    </submittedName>
</protein>